<keyword evidence="5" id="KW-1185">Reference proteome</keyword>
<sequence length="169" mass="19876">MEQKSLEKLTVKEIVSLAGVTRQTFYRNFNDKYDLVNWYFDVLAKECFEQMGISLSMREGLIHKYDFIRKEAVFFSQAFKSSDYNSIKEHDYQFILSFYTNLIEKKTKRPLDEDIQFLLEMYCHGSIAMTVEWAINGMQKTSEMMADSLIEALPIKLSELLHPVLVKNI</sequence>
<dbReference type="GO" id="GO:0003677">
    <property type="term" value="F:DNA binding"/>
    <property type="evidence" value="ECO:0007669"/>
    <property type="project" value="UniProtKB-UniRule"/>
</dbReference>
<dbReference type="PANTHER" id="PTHR43479:SF7">
    <property type="entry name" value="TETR-FAMILY TRANSCRIPTIONAL REGULATOR"/>
    <property type="match status" value="1"/>
</dbReference>
<reference evidence="4 5" key="1">
    <citation type="submission" date="2019-02" db="EMBL/GenBank/DDBJ databases">
        <title>Complete Genome Sequence and Methylome Analysis of free living Spirochaetas.</title>
        <authorList>
            <person name="Fomenkov A."/>
            <person name="Dubinina G."/>
            <person name="Leshcheva N."/>
            <person name="Mikheeva N."/>
            <person name="Grabovich M."/>
            <person name="Vincze T."/>
            <person name="Roberts R.J."/>
        </authorList>
    </citation>
    <scope>NUCLEOTIDE SEQUENCE [LARGE SCALE GENOMIC DNA]</scope>
    <source>
        <strain evidence="4 5">K2</strain>
    </source>
</reference>
<feature type="DNA-binding region" description="H-T-H motif" evidence="2">
    <location>
        <begin position="10"/>
        <end position="29"/>
    </location>
</feature>
<dbReference type="Pfam" id="PF14278">
    <property type="entry name" value="TetR_C_8"/>
    <property type="match status" value="1"/>
</dbReference>
<dbReference type="KEGG" id="ock:EXM22_13640"/>
<name>A0A5C1QTM4_9SPIO</name>
<feature type="domain" description="HTH tetR-type" evidence="3">
    <location>
        <begin position="1"/>
        <end position="47"/>
    </location>
</feature>
<dbReference type="EMBL" id="CP036150">
    <property type="protein sequence ID" value="QEN09926.1"/>
    <property type="molecule type" value="Genomic_DNA"/>
</dbReference>
<dbReference type="InterPro" id="IPR050624">
    <property type="entry name" value="HTH-type_Tx_Regulator"/>
</dbReference>
<dbReference type="SUPFAM" id="SSF46689">
    <property type="entry name" value="Homeodomain-like"/>
    <property type="match status" value="1"/>
</dbReference>
<evidence type="ECO:0000313" key="4">
    <source>
        <dbReference type="EMBL" id="QEN09926.1"/>
    </source>
</evidence>
<proteinExistence type="predicted"/>
<dbReference type="Pfam" id="PF00440">
    <property type="entry name" value="TetR_N"/>
    <property type="match status" value="1"/>
</dbReference>
<gene>
    <name evidence="4" type="ORF">EXM22_13640</name>
</gene>
<protein>
    <submittedName>
        <fullName evidence="4">TetR family transcriptional regulator</fullName>
    </submittedName>
</protein>
<evidence type="ECO:0000313" key="5">
    <source>
        <dbReference type="Proteomes" id="UP000324209"/>
    </source>
</evidence>
<accession>A0A5C1QTM4</accession>
<dbReference type="InterPro" id="IPR039532">
    <property type="entry name" value="TetR_C_Firmicutes"/>
</dbReference>
<evidence type="ECO:0000259" key="3">
    <source>
        <dbReference type="PROSITE" id="PS50977"/>
    </source>
</evidence>
<dbReference type="AlphaFoldDB" id="A0A5C1QTM4"/>
<dbReference type="Proteomes" id="UP000324209">
    <property type="component" value="Chromosome"/>
</dbReference>
<organism evidence="4 5">
    <name type="scientific">Oceanispirochaeta crateris</name>
    <dbReference type="NCBI Taxonomy" id="2518645"/>
    <lineage>
        <taxon>Bacteria</taxon>
        <taxon>Pseudomonadati</taxon>
        <taxon>Spirochaetota</taxon>
        <taxon>Spirochaetia</taxon>
        <taxon>Spirochaetales</taxon>
        <taxon>Spirochaetaceae</taxon>
        <taxon>Oceanispirochaeta</taxon>
    </lineage>
</organism>
<dbReference type="InterPro" id="IPR001647">
    <property type="entry name" value="HTH_TetR"/>
</dbReference>
<evidence type="ECO:0000256" key="1">
    <source>
        <dbReference type="ARBA" id="ARBA00023125"/>
    </source>
</evidence>
<dbReference type="PROSITE" id="PS50977">
    <property type="entry name" value="HTH_TETR_2"/>
    <property type="match status" value="1"/>
</dbReference>
<dbReference type="PANTHER" id="PTHR43479">
    <property type="entry name" value="ACREF/ENVCD OPERON REPRESSOR-RELATED"/>
    <property type="match status" value="1"/>
</dbReference>
<evidence type="ECO:0000256" key="2">
    <source>
        <dbReference type="PROSITE-ProRule" id="PRU00335"/>
    </source>
</evidence>
<keyword evidence="1 2" id="KW-0238">DNA-binding</keyword>
<dbReference type="OrthoDB" id="9810250at2"/>
<dbReference type="InterPro" id="IPR009057">
    <property type="entry name" value="Homeodomain-like_sf"/>
</dbReference>
<dbReference type="Gene3D" id="1.10.357.10">
    <property type="entry name" value="Tetracycline Repressor, domain 2"/>
    <property type="match status" value="1"/>
</dbReference>